<dbReference type="HOGENOM" id="CLU_077081_0_0_4"/>
<dbReference type="eggNOG" id="ENOG502Z800">
    <property type="taxonomic scope" value="Bacteria"/>
</dbReference>
<evidence type="ECO:0008006" key="3">
    <source>
        <dbReference type="Google" id="ProtNLM"/>
    </source>
</evidence>
<proteinExistence type="predicted"/>
<dbReference type="EMBL" id="CU633750">
    <property type="protein sequence ID" value="CAP63341.1"/>
    <property type="molecule type" value="Genomic_DNA"/>
</dbReference>
<evidence type="ECO:0000313" key="1">
    <source>
        <dbReference type="EMBL" id="CAP63341.1"/>
    </source>
</evidence>
<dbReference type="Proteomes" id="UP000001692">
    <property type="component" value="Chromosome 2"/>
</dbReference>
<evidence type="ECO:0000313" key="2">
    <source>
        <dbReference type="Proteomes" id="UP000001692"/>
    </source>
</evidence>
<reference evidence="1 2" key="1">
    <citation type="journal article" date="2008" name="Genome Res.">
        <title>Genome sequence of the beta-rhizobium Cupriavidus taiwanensis and comparative genomics of rhizobia.</title>
        <authorList>
            <person name="Amadou C."/>
            <person name="Pascal G."/>
            <person name="Mangenot S."/>
            <person name="Glew M."/>
            <person name="Bontemps C."/>
            <person name="Capela D."/>
            <person name="Carrere S."/>
            <person name="Cruveiller S."/>
            <person name="Dossat C."/>
            <person name="Lajus A."/>
            <person name="Marchetti M."/>
            <person name="Poinsot V."/>
            <person name="Rouy Z."/>
            <person name="Servin B."/>
            <person name="Saad M."/>
            <person name="Schenowitz C."/>
            <person name="Barbe V."/>
            <person name="Batut J."/>
            <person name="Medigue C."/>
            <person name="Masson-Boivin C."/>
        </authorList>
    </citation>
    <scope>NUCLEOTIDE SEQUENCE [LARGE SCALE GENOMIC DNA]</scope>
    <source>
        <strain evidence="2">DSM 17343 / BCRC 17206 / CCUG 44338 / CIP 107171 / LMG 19424 / R1</strain>
    </source>
</reference>
<name>B2AHU2_CUPTR</name>
<dbReference type="KEGG" id="cti:RALTA_B0139"/>
<dbReference type="AlphaFoldDB" id="B2AHU2"/>
<organism evidence="1 2">
    <name type="scientific">Cupriavidus taiwanensis (strain DSM 17343 / BCRC 17206 / CCUG 44338 / CIP 107171 / LMG 19424 / R1)</name>
    <name type="common">Ralstonia taiwanensis (strain LMG 19424)</name>
    <dbReference type="NCBI Taxonomy" id="977880"/>
    <lineage>
        <taxon>Bacteria</taxon>
        <taxon>Pseudomonadati</taxon>
        <taxon>Pseudomonadota</taxon>
        <taxon>Betaproteobacteria</taxon>
        <taxon>Burkholderiales</taxon>
        <taxon>Burkholderiaceae</taxon>
        <taxon>Cupriavidus</taxon>
    </lineage>
</organism>
<accession>B2AHU2</accession>
<sequence>MEKAMALQQTLVIHEALDSPHANGAVVSELFAPYSDAGVSVQVTTVRNAPPEDAANTTDFITIVIPGSAGKRGGGKAPTLGVIGRNGAIGARPELVGLVSDADGPIGCLAVALKLAQMKARGDHVPGDVIVTTHLSTNVSMVPHDPVPFMGMPVSSDTMNDYQVLPEMDAILSIDASKGNSIVKHRGFAISPTAMQGYILRVAPDLVATMESTTGCPAVTFPISLQDITPYHNGLYHFNSIMQPHVATRAPVVGVAVTAQSVVSGSATSANHEVDIAEAVRFCVEVSKRFGAGKCQFFHAAEWEKIRAAYPDLSVFQTAGKR</sequence>
<dbReference type="InterPro" id="IPR009561">
    <property type="entry name" value="DUF1177"/>
</dbReference>
<protein>
    <recommendedName>
        <fullName evidence="3">DUF1177 domain-containing protein</fullName>
    </recommendedName>
</protein>
<dbReference type="Pfam" id="PF06675">
    <property type="entry name" value="DUF1177"/>
    <property type="match status" value="1"/>
</dbReference>
<gene>
    <name evidence="1" type="ordered locus">RALTA_B0139</name>
</gene>
<keyword evidence="2" id="KW-1185">Reference proteome</keyword>